<dbReference type="PANTHER" id="PTHR30273:SF2">
    <property type="entry name" value="PROTEIN FECR"/>
    <property type="match status" value="1"/>
</dbReference>
<dbReference type="GO" id="GO:0016989">
    <property type="term" value="F:sigma factor antagonist activity"/>
    <property type="evidence" value="ECO:0007669"/>
    <property type="project" value="TreeGrafter"/>
</dbReference>
<dbReference type="Gene3D" id="3.55.50.30">
    <property type="match status" value="1"/>
</dbReference>
<dbReference type="Gene3D" id="2.60.120.1440">
    <property type="match status" value="1"/>
</dbReference>
<keyword evidence="5" id="KW-1185">Reference proteome</keyword>
<sequence length="321" mass="36567">MDGYLKGELPAEDMELLQRWYDSFGESEAKVPGLEDDEASQALRNELDARIQQVIAYPAAVPRVHRRMPWQRMAVAAVLIATLGGAIWWTLHRQQLEKEIQLSAQHLAFRKVKTGIRQIKKLVLPDGSVIHVNANSVIRIPERMDGDTREVFLDEGEAYFQVARDTLRPFVVQAADLHVEVLGTAFNVKSYDFLEDITVAVTHGKVRVSDTARVLRYLTANEGLTYHKMNGQLRMAKSVHTTANGWISGLVPLEKARFDELALALYNLYGVRLKSDDPRTMRHHYNLNLRADRSLEETMDVICSIHKTTYRRTGNEITIYP</sequence>
<organism evidence="4 5">
    <name type="scientific">Parapedobacter koreensis</name>
    <dbReference type="NCBI Taxonomy" id="332977"/>
    <lineage>
        <taxon>Bacteria</taxon>
        <taxon>Pseudomonadati</taxon>
        <taxon>Bacteroidota</taxon>
        <taxon>Sphingobacteriia</taxon>
        <taxon>Sphingobacteriales</taxon>
        <taxon>Sphingobacteriaceae</taxon>
        <taxon>Parapedobacter</taxon>
    </lineage>
</organism>
<dbReference type="InterPro" id="IPR006860">
    <property type="entry name" value="FecR"/>
</dbReference>
<feature type="domain" description="Protein FecR C-terminal" evidence="3">
    <location>
        <begin position="254"/>
        <end position="319"/>
    </location>
</feature>
<dbReference type="EMBL" id="FNZR01000001">
    <property type="protein sequence ID" value="SEK27496.1"/>
    <property type="molecule type" value="Genomic_DNA"/>
</dbReference>
<evidence type="ECO:0000313" key="4">
    <source>
        <dbReference type="EMBL" id="SEK27496.1"/>
    </source>
</evidence>
<proteinExistence type="predicted"/>
<dbReference type="Pfam" id="PF04773">
    <property type="entry name" value="FecR"/>
    <property type="match status" value="1"/>
</dbReference>
<keyword evidence="1" id="KW-1133">Transmembrane helix</keyword>
<gene>
    <name evidence="4" type="ORF">SAMN05421740_101412</name>
</gene>
<feature type="domain" description="FecR protein" evidence="2">
    <location>
        <begin position="111"/>
        <end position="207"/>
    </location>
</feature>
<dbReference type="AlphaFoldDB" id="A0A1H7FN23"/>
<evidence type="ECO:0000313" key="5">
    <source>
        <dbReference type="Proteomes" id="UP000198916"/>
    </source>
</evidence>
<evidence type="ECO:0000259" key="3">
    <source>
        <dbReference type="Pfam" id="PF16344"/>
    </source>
</evidence>
<dbReference type="Pfam" id="PF16344">
    <property type="entry name" value="FecR_C"/>
    <property type="match status" value="1"/>
</dbReference>
<evidence type="ECO:0000259" key="2">
    <source>
        <dbReference type="Pfam" id="PF04773"/>
    </source>
</evidence>
<feature type="transmembrane region" description="Helical" evidence="1">
    <location>
        <begin position="73"/>
        <end position="91"/>
    </location>
</feature>
<dbReference type="Proteomes" id="UP000198916">
    <property type="component" value="Unassembled WGS sequence"/>
</dbReference>
<dbReference type="InterPro" id="IPR032508">
    <property type="entry name" value="FecR_C"/>
</dbReference>
<reference evidence="5" key="1">
    <citation type="submission" date="2016-10" db="EMBL/GenBank/DDBJ databases">
        <authorList>
            <person name="Varghese N."/>
            <person name="Submissions S."/>
        </authorList>
    </citation>
    <scope>NUCLEOTIDE SEQUENCE [LARGE SCALE GENOMIC DNA]</scope>
    <source>
        <strain evidence="5">Jip14</strain>
    </source>
</reference>
<evidence type="ECO:0000256" key="1">
    <source>
        <dbReference type="SAM" id="Phobius"/>
    </source>
</evidence>
<dbReference type="InterPro" id="IPR012373">
    <property type="entry name" value="Ferrdict_sens_TM"/>
</dbReference>
<keyword evidence="1" id="KW-0472">Membrane</keyword>
<dbReference type="PIRSF" id="PIRSF018266">
    <property type="entry name" value="FecR"/>
    <property type="match status" value="1"/>
</dbReference>
<protein>
    <submittedName>
        <fullName evidence="4">FecR family protein</fullName>
    </submittedName>
</protein>
<accession>A0A1H7FN23</accession>
<dbReference type="PANTHER" id="PTHR30273">
    <property type="entry name" value="PERIPLASMIC SIGNAL SENSOR AND SIGMA FACTOR ACTIVATOR FECR-RELATED"/>
    <property type="match status" value="1"/>
</dbReference>
<name>A0A1H7FN23_9SPHI</name>
<dbReference type="STRING" id="332977.SAMN05421740_101412"/>
<keyword evidence="1" id="KW-0812">Transmembrane</keyword>